<reference evidence="2" key="1">
    <citation type="submission" date="2019-08" db="EMBL/GenBank/DDBJ databases">
        <title>Complete Genome Sequence of the Polysaccharide-Degrading Rumen Bacterium Pseudobutyrivibrio xylanivorans MA3014.</title>
        <authorList>
            <person name="Palevich N."/>
            <person name="Maclean P.H."/>
            <person name="Kelly W.J."/>
            <person name="Leahy S.C."/>
            <person name="Rakonjac J."/>
            <person name="Attwood G.T."/>
        </authorList>
    </citation>
    <scope>NUCLEOTIDE SEQUENCE [LARGE SCALE GENOMIC DNA]</scope>
    <source>
        <strain evidence="2">MA3014</strain>
    </source>
</reference>
<dbReference type="EMBL" id="CP043028">
    <property type="protein sequence ID" value="QFJ55917.1"/>
    <property type="molecule type" value="Genomic_DNA"/>
</dbReference>
<protein>
    <submittedName>
        <fullName evidence="1">Uncharacterized protein</fullName>
    </submittedName>
</protein>
<organism evidence="1 2">
    <name type="scientific">Pseudobutyrivibrio xylanivorans</name>
    <dbReference type="NCBI Taxonomy" id="185007"/>
    <lineage>
        <taxon>Bacteria</taxon>
        <taxon>Bacillati</taxon>
        <taxon>Bacillota</taxon>
        <taxon>Clostridia</taxon>
        <taxon>Lachnospirales</taxon>
        <taxon>Lachnospiraceae</taxon>
        <taxon>Pseudobutyrivibrio</taxon>
    </lineage>
</organism>
<dbReference type="OrthoDB" id="2627934at2"/>
<evidence type="ECO:0000313" key="1">
    <source>
        <dbReference type="EMBL" id="QFJ55917.1"/>
    </source>
</evidence>
<name>A0A5P6VTJ8_PSEXY</name>
<dbReference type="RefSeq" id="WP_151625127.1">
    <property type="nucleotide sequence ID" value="NZ_CP043028.1"/>
</dbReference>
<accession>A0A5P6VTJ8</accession>
<proteinExistence type="predicted"/>
<sequence length="154" mass="17518">MVKAAELEKFEKEFIDRKPNRCSKCKGRLKYLGGGYYQCFDCENTEIDDFGRIKDYIDENGPKPAIVIAENTGVPIDIVNGMLREGRLEIPEGSKVYIQCLSCGCSIRYGRYCPDCIRNKTNNLKGIYFNPEVGEKPKAAPKQDGKMHFLDFDN</sequence>
<evidence type="ECO:0000313" key="2">
    <source>
        <dbReference type="Proteomes" id="UP000327030"/>
    </source>
</evidence>
<dbReference type="Proteomes" id="UP000327030">
    <property type="component" value="Chromosome 1"/>
</dbReference>
<dbReference type="KEGG" id="pxv:FXF36_13975"/>
<gene>
    <name evidence="1" type="ORF">FXF36_13975</name>
</gene>
<dbReference type="AlphaFoldDB" id="A0A5P6VTJ8"/>